<keyword evidence="5" id="KW-1185">Reference proteome</keyword>
<evidence type="ECO:0000259" key="2">
    <source>
        <dbReference type="PROSITE" id="PS50003"/>
    </source>
</evidence>
<evidence type="ECO:0000313" key="5">
    <source>
        <dbReference type="Proteomes" id="UP001491310"/>
    </source>
</evidence>
<sequence>MQMVELLQGSGENSQTTNSLTTLINGGTSKKLPSAEDVEFWNNPEKAGWLQSQGEHIKTWRRRWFVLKQGYLFRFAGPDVTSSSKARGLVDLSKVTDVSAARDATGRNNSLMLSTPTGRVLYVADSETEQVEWLSALEGTVAKIVKQVAGVEDEPPQVAERPASVQSKWTQQLEQTYAAVGGSSGSGRSSSAHDPNAMVKIVGYNQEPTVPRSRPSASYDAADHSTGTSFGYDNIAGIAGIRTTVSAAAKPSSSSSFSDSFVKVDYPAYPVLAATASHQAAPAAQTSYGDPAAAAGNTGSGYGQYSAPQQQQHSYSGYQAHKQQESYGAQQQQPYSGASAYSYQPQAAQAQSYAQPAAYQSSRLDAAAGPPSWQELLAENGRPYYYNASTGVTQWEQPAGFV</sequence>
<feature type="region of interest" description="Disordered" evidence="1">
    <location>
        <begin position="299"/>
        <end position="333"/>
    </location>
</feature>
<dbReference type="CDD" id="cd00201">
    <property type="entry name" value="WW"/>
    <property type="match status" value="1"/>
</dbReference>
<evidence type="ECO:0000259" key="3">
    <source>
        <dbReference type="PROSITE" id="PS50020"/>
    </source>
</evidence>
<feature type="region of interest" description="Disordered" evidence="1">
    <location>
        <begin position="1"/>
        <end position="28"/>
    </location>
</feature>
<dbReference type="InterPro" id="IPR001202">
    <property type="entry name" value="WW_dom"/>
</dbReference>
<accession>A0ABR2YXC2</accession>
<feature type="compositionally biased region" description="Polar residues" evidence="1">
    <location>
        <begin position="10"/>
        <end position="28"/>
    </location>
</feature>
<dbReference type="PROSITE" id="PS50020">
    <property type="entry name" value="WW_DOMAIN_2"/>
    <property type="match status" value="1"/>
</dbReference>
<evidence type="ECO:0000256" key="1">
    <source>
        <dbReference type="SAM" id="MobiDB-lite"/>
    </source>
</evidence>
<dbReference type="InterPro" id="IPR001849">
    <property type="entry name" value="PH_domain"/>
</dbReference>
<comment type="caution">
    <text evidence="4">The sequence shown here is derived from an EMBL/GenBank/DDBJ whole genome shotgun (WGS) entry which is preliminary data.</text>
</comment>
<dbReference type="InterPro" id="IPR036020">
    <property type="entry name" value="WW_dom_sf"/>
</dbReference>
<dbReference type="EMBL" id="JALJOT010000003">
    <property type="protein sequence ID" value="KAK9916539.1"/>
    <property type="molecule type" value="Genomic_DNA"/>
</dbReference>
<protein>
    <recommendedName>
        <fullName evidence="6">PH-domain-containing protein</fullName>
    </recommendedName>
</protein>
<dbReference type="SMART" id="SM00456">
    <property type="entry name" value="WW"/>
    <property type="match status" value="1"/>
</dbReference>
<dbReference type="InterPro" id="IPR011993">
    <property type="entry name" value="PH-like_dom_sf"/>
</dbReference>
<dbReference type="PROSITE" id="PS01159">
    <property type="entry name" value="WW_DOMAIN_1"/>
    <property type="match status" value="1"/>
</dbReference>
<organism evidence="4 5">
    <name type="scientific">Coccomyxa subellipsoidea</name>
    <dbReference type="NCBI Taxonomy" id="248742"/>
    <lineage>
        <taxon>Eukaryota</taxon>
        <taxon>Viridiplantae</taxon>
        <taxon>Chlorophyta</taxon>
        <taxon>core chlorophytes</taxon>
        <taxon>Trebouxiophyceae</taxon>
        <taxon>Trebouxiophyceae incertae sedis</taxon>
        <taxon>Coccomyxaceae</taxon>
        <taxon>Coccomyxa</taxon>
    </lineage>
</organism>
<evidence type="ECO:0000313" key="4">
    <source>
        <dbReference type="EMBL" id="KAK9916539.1"/>
    </source>
</evidence>
<dbReference type="InterPro" id="IPR051707">
    <property type="entry name" value="PI-Interact_SigTrans_Reg"/>
</dbReference>
<reference evidence="4 5" key="1">
    <citation type="journal article" date="2024" name="Nat. Commun.">
        <title>Phylogenomics reveals the evolutionary origins of lichenization in chlorophyte algae.</title>
        <authorList>
            <person name="Puginier C."/>
            <person name="Libourel C."/>
            <person name="Otte J."/>
            <person name="Skaloud P."/>
            <person name="Haon M."/>
            <person name="Grisel S."/>
            <person name="Petersen M."/>
            <person name="Berrin J.G."/>
            <person name="Delaux P.M."/>
            <person name="Dal Grande F."/>
            <person name="Keller J."/>
        </authorList>
    </citation>
    <scope>NUCLEOTIDE SEQUENCE [LARGE SCALE GENOMIC DNA]</scope>
    <source>
        <strain evidence="4 5">SAG 216-7</strain>
    </source>
</reference>
<dbReference type="PANTHER" id="PTHR14336">
    <property type="entry name" value="TANDEM PH DOMAIN CONTAINING PROTEIN"/>
    <property type="match status" value="1"/>
</dbReference>
<dbReference type="PROSITE" id="PS50003">
    <property type="entry name" value="PH_DOMAIN"/>
    <property type="match status" value="1"/>
</dbReference>
<name>A0ABR2YXC2_9CHLO</name>
<dbReference type="PANTHER" id="PTHR14336:SF8">
    <property type="entry name" value="PROTEIN OPY1"/>
    <property type="match status" value="1"/>
</dbReference>
<gene>
    <name evidence="4" type="ORF">WJX75_003865</name>
</gene>
<feature type="compositionally biased region" description="Polar residues" evidence="1">
    <location>
        <begin position="306"/>
        <end position="317"/>
    </location>
</feature>
<dbReference type="Proteomes" id="UP001491310">
    <property type="component" value="Unassembled WGS sequence"/>
</dbReference>
<dbReference type="SUPFAM" id="SSF51045">
    <property type="entry name" value="WW domain"/>
    <property type="match status" value="1"/>
</dbReference>
<feature type="domain" description="PH" evidence="2">
    <location>
        <begin position="43"/>
        <end position="142"/>
    </location>
</feature>
<dbReference type="Gene3D" id="2.20.70.10">
    <property type="match status" value="1"/>
</dbReference>
<dbReference type="Pfam" id="PF00169">
    <property type="entry name" value="PH"/>
    <property type="match status" value="1"/>
</dbReference>
<proteinExistence type="predicted"/>
<dbReference type="Gene3D" id="2.30.29.30">
    <property type="entry name" value="Pleckstrin-homology domain (PH domain)/Phosphotyrosine-binding domain (PTB)"/>
    <property type="match status" value="1"/>
</dbReference>
<dbReference type="SUPFAM" id="SSF50729">
    <property type="entry name" value="PH domain-like"/>
    <property type="match status" value="1"/>
</dbReference>
<dbReference type="SMART" id="SM00233">
    <property type="entry name" value="PH"/>
    <property type="match status" value="1"/>
</dbReference>
<feature type="domain" description="WW" evidence="3">
    <location>
        <begin position="367"/>
        <end position="400"/>
    </location>
</feature>
<dbReference type="Pfam" id="PF00397">
    <property type="entry name" value="WW"/>
    <property type="match status" value="1"/>
</dbReference>
<dbReference type="CDD" id="cd13276">
    <property type="entry name" value="PH_AtPH1"/>
    <property type="match status" value="1"/>
</dbReference>
<evidence type="ECO:0008006" key="6">
    <source>
        <dbReference type="Google" id="ProtNLM"/>
    </source>
</evidence>